<comment type="function">
    <text evidence="4">S-adenosyl-L-methionine-dependent methyltransferase.</text>
</comment>
<accession>A0A8I6RQH2</accession>
<proteinExistence type="inferred from homology"/>
<evidence type="ECO:0000256" key="4">
    <source>
        <dbReference type="PIRNR" id="PIRNR037755"/>
    </source>
</evidence>
<dbReference type="Proteomes" id="UP000494040">
    <property type="component" value="Unassembled WGS sequence"/>
</dbReference>
<comment type="similarity">
    <text evidence="1 4">Belongs to the methyltransferase superfamily. METL family.</text>
</comment>
<dbReference type="AlphaFoldDB" id="A0A8I6RQH2"/>
<dbReference type="SUPFAM" id="SSF53335">
    <property type="entry name" value="S-adenosyl-L-methionine-dependent methyltransferases"/>
    <property type="match status" value="1"/>
</dbReference>
<dbReference type="OMA" id="KHNACKT"/>
<dbReference type="GO" id="GO:0052735">
    <property type="term" value="F:tRNA (cytidine-3-)-methyltransferase activity"/>
    <property type="evidence" value="ECO:0007669"/>
    <property type="project" value="TreeGrafter"/>
</dbReference>
<gene>
    <name evidence="6" type="primary">106666729</name>
</gene>
<dbReference type="InterPro" id="IPR026113">
    <property type="entry name" value="METTL2/6/8-like"/>
</dbReference>
<dbReference type="InterPro" id="IPR029063">
    <property type="entry name" value="SAM-dependent_MTases_sf"/>
</dbReference>
<evidence type="ECO:0000256" key="3">
    <source>
        <dbReference type="ARBA" id="ARBA00022679"/>
    </source>
</evidence>
<dbReference type="InterPro" id="IPR013217">
    <property type="entry name" value="Methyltransf_12"/>
</dbReference>
<keyword evidence="2 4" id="KW-0489">Methyltransferase</keyword>
<dbReference type="Gene3D" id="3.40.50.150">
    <property type="entry name" value="Vaccinia Virus protein VP39"/>
    <property type="match status" value="1"/>
</dbReference>
<dbReference type="PANTHER" id="PTHR22809">
    <property type="entry name" value="METHYLTRANSFERASE-RELATED"/>
    <property type="match status" value="1"/>
</dbReference>
<dbReference type="OrthoDB" id="417697at2759"/>
<dbReference type="GO" id="GO:0032259">
    <property type="term" value="P:methylation"/>
    <property type="evidence" value="ECO:0007669"/>
    <property type="project" value="UniProtKB-KW"/>
</dbReference>
<reference evidence="6" key="1">
    <citation type="submission" date="2022-01" db="UniProtKB">
        <authorList>
            <consortium name="EnsemblMetazoa"/>
        </authorList>
    </citation>
    <scope>IDENTIFICATION</scope>
</reference>
<evidence type="ECO:0000313" key="7">
    <source>
        <dbReference type="Proteomes" id="UP000494040"/>
    </source>
</evidence>
<evidence type="ECO:0000259" key="5">
    <source>
        <dbReference type="Pfam" id="PF08242"/>
    </source>
</evidence>
<dbReference type="KEGG" id="clec:106666729"/>
<feature type="domain" description="Methyltransferase type 12" evidence="5">
    <location>
        <begin position="112"/>
        <end position="213"/>
    </location>
</feature>
<keyword evidence="7" id="KW-1185">Reference proteome</keyword>
<dbReference type="PANTHER" id="PTHR22809:SF11">
    <property type="entry name" value="TRNA N(3)-METHYLCYTIDINE METHYLTRANSFERASE METTL2"/>
    <property type="match status" value="1"/>
</dbReference>
<protein>
    <recommendedName>
        <fullName evidence="4">tRNA N(3)-methylcytidine methyltransferase</fullName>
        <ecNumber evidence="4">2.1.1.-</ecNumber>
    </recommendedName>
</protein>
<name>A0A8I6RQH2_CIMLE</name>
<organism evidence="6 7">
    <name type="scientific">Cimex lectularius</name>
    <name type="common">Bed bug</name>
    <name type="synonym">Acanthia lectularia</name>
    <dbReference type="NCBI Taxonomy" id="79782"/>
    <lineage>
        <taxon>Eukaryota</taxon>
        <taxon>Metazoa</taxon>
        <taxon>Ecdysozoa</taxon>
        <taxon>Arthropoda</taxon>
        <taxon>Hexapoda</taxon>
        <taxon>Insecta</taxon>
        <taxon>Pterygota</taxon>
        <taxon>Neoptera</taxon>
        <taxon>Paraneoptera</taxon>
        <taxon>Hemiptera</taxon>
        <taxon>Heteroptera</taxon>
        <taxon>Panheteroptera</taxon>
        <taxon>Cimicomorpha</taxon>
        <taxon>Cimicidae</taxon>
        <taxon>Cimex</taxon>
    </lineage>
</organism>
<evidence type="ECO:0000256" key="1">
    <source>
        <dbReference type="ARBA" id="ARBA00009725"/>
    </source>
</evidence>
<sequence>MDAEWREEDKRPQFGARFLTNEGDVYQHNAWDNVEWNPEQVALAEKLVNESSMHLMDMEMQETLKRTANIQWDAFYNIHSNRFFKDRHWLFVEFPELIPKEDKNKDKMLLWEIGCGVGNTVFPVLKYAADSNLFIYCCDFSETAVDILKNHEEFDEARCCAFVCDVTSENAEMPFEESSLDIIILIFVLSAIVPEKMEIVVKQVYKYLKPGGLVILRDYGKYDMAELRIKSGRCLQENFYARGDGTFVYFFTQDEIKDLFMKVGFQEEQNLVDRRLQVNRGKKLKMYRVWIQAKYRKPI</sequence>
<dbReference type="CDD" id="cd02440">
    <property type="entry name" value="AdoMet_MTases"/>
    <property type="match status" value="1"/>
</dbReference>
<dbReference type="PIRSF" id="PIRSF037755">
    <property type="entry name" value="Mettl2_prd"/>
    <property type="match status" value="1"/>
</dbReference>
<dbReference type="EC" id="2.1.1.-" evidence="4"/>
<dbReference type="Pfam" id="PF08242">
    <property type="entry name" value="Methyltransf_12"/>
    <property type="match status" value="1"/>
</dbReference>
<evidence type="ECO:0000313" key="6">
    <source>
        <dbReference type="EnsemblMetazoa" id="XP_014249595.1"/>
    </source>
</evidence>
<dbReference type="EnsemblMetazoa" id="XM_014394109.2">
    <property type="protein sequence ID" value="XP_014249595.1"/>
    <property type="gene ID" value="LOC106666729"/>
</dbReference>
<keyword evidence="3 4" id="KW-0808">Transferase</keyword>
<evidence type="ECO:0000256" key="2">
    <source>
        <dbReference type="ARBA" id="ARBA00022603"/>
    </source>
</evidence>
<dbReference type="FunFam" id="3.40.50.150:FF:000298">
    <property type="entry name" value="Methyltransferase-like protein"/>
    <property type="match status" value="1"/>
</dbReference>